<dbReference type="InterPro" id="IPR013517">
    <property type="entry name" value="FG-GAP"/>
</dbReference>
<dbReference type="NCBIfam" id="TIGR02608">
    <property type="entry name" value="delta_60_rpt"/>
    <property type="match status" value="7"/>
</dbReference>
<dbReference type="PANTHER" id="PTHR39431:SF1">
    <property type="entry name" value="FRPA_C-RELATED PROTEIN"/>
    <property type="match status" value="1"/>
</dbReference>
<sequence>MKNRVKRFDLNKLLLIALALIGGFSALTKVSAAPGDLDFSFGVQGRRIKTVPNSQPQNGHDFFSADIVIQPDGKILIAGYAFDSNLGDSMVIARYNVNGTLDSGFANGGIFRYEHGNVYSTDKLYGIALQSDGKIVAAGRVTVGNGNPAFAVIRLNPNGAFDSTFGTGGIVVKDFFSSIDEATEVAIQSDGKILVSGWVTQGGVNNGTTYDFTVLRYDTNGNLDPTFGSGGVVFTDFGGRGDLAQASVLQPDGKLVVAGWVSVPSSQYDFGLARYNSDGTLDATFDGDGKVVTSIGNNLSELVRGMALAPGGKIVVTGDMYNPSIPGGSSGHSDIVIVRYNPNGSLDQSFDGDGKFIYDSNTNDRNDSGEDTIVQPDGKILVAGQSYLRQVQQGTSDVDMLLMRINAGGGLDNSFGSGGIVYTDFGLFAGPFTSPRSGDKGSAIALQSDGKIVVAGDSYFAGDTTEVPLGSFNNRLAVARFQNDIASNLPLRPVFDFDGDGKADVSVFRPSNGFWYLNNSQTGFYAAQWGLSSDALVPGDYDGDGKTDLAVFRRGANSAWYILQSQTNTVRTAQWGATNIEQQLLLFDRPVPADYDGDGKTDFAVWRLTDNLSEPARFLILQSSNNAAGVGQWGNSSDTPVPADYDGDGKADFAVFRHTQGVWYVLKSADNNLSAVNFGTSSDQLVPADYDGDNKTDFAVFREGIWYLLRSRDGFTGFQFGTVGDKPVPADYDGDGKIDVAVYRGGVWYWQGSLTGLRSEAFGAADDKPVPNAFVR</sequence>
<protein>
    <submittedName>
        <fullName evidence="3">Multicopper oxidase</fullName>
    </submittedName>
</protein>
<dbReference type="Gene3D" id="2.80.10.50">
    <property type="match status" value="3"/>
</dbReference>
<dbReference type="InterPro" id="IPR013431">
    <property type="entry name" value="Delta_60_rpt"/>
</dbReference>
<dbReference type="Pfam" id="PF13517">
    <property type="entry name" value="FG-GAP_3"/>
    <property type="match status" value="1"/>
</dbReference>
<accession>A0A6J4PLK1</accession>
<evidence type="ECO:0000256" key="1">
    <source>
        <dbReference type="ARBA" id="ARBA00022729"/>
    </source>
</evidence>
<dbReference type="AlphaFoldDB" id="A0A6J4PLK1"/>
<dbReference type="SUPFAM" id="SSF101898">
    <property type="entry name" value="NHL repeat"/>
    <property type="match status" value="1"/>
</dbReference>
<keyword evidence="1 2" id="KW-0732">Signal</keyword>
<gene>
    <name evidence="3" type="ORF">AVDCRST_MAG74-3044</name>
</gene>
<feature type="chain" id="PRO_5026658883" evidence="2">
    <location>
        <begin position="33"/>
        <end position="776"/>
    </location>
</feature>
<reference evidence="3" key="1">
    <citation type="submission" date="2020-02" db="EMBL/GenBank/DDBJ databases">
        <authorList>
            <person name="Meier V. D."/>
        </authorList>
    </citation>
    <scope>NUCLEOTIDE SEQUENCE</scope>
    <source>
        <strain evidence="3">AVDCRST_MAG74</strain>
    </source>
</reference>
<dbReference type="SUPFAM" id="SSF69318">
    <property type="entry name" value="Integrin alpha N-terminal domain"/>
    <property type="match status" value="1"/>
</dbReference>
<dbReference type="InterPro" id="IPR028994">
    <property type="entry name" value="Integrin_alpha_N"/>
</dbReference>
<dbReference type="Pfam" id="PF17164">
    <property type="entry name" value="DUF5122"/>
    <property type="match status" value="7"/>
</dbReference>
<feature type="signal peptide" evidence="2">
    <location>
        <begin position="1"/>
        <end position="32"/>
    </location>
</feature>
<proteinExistence type="predicted"/>
<dbReference type="EMBL" id="CADCUR010000254">
    <property type="protein sequence ID" value="CAA9417961.1"/>
    <property type="molecule type" value="Genomic_DNA"/>
</dbReference>
<evidence type="ECO:0000256" key="2">
    <source>
        <dbReference type="SAM" id="SignalP"/>
    </source>
</evidence>
<evidence type="ECO:0000313" key="3">
    <source>
        <dbReference type="EMBL" id="CAA9417961.1"/>
    </source>
</evidence>
<dbReference type="Gene3D" id="2.40.128.340">
    <property type="match status" value="1"/>
</dbReference>
<organism evidence="3">
    <name type="scientific">uncultured Pyrinomonadaceae bacterium</name>
    <dbReference type="NCBI Taxonomy" id="2283094"/>
    <lineage>
        <taxon>Bacteria</taxon>
        <taxon>Pseudomonadati</taxon>
        <taxon>Acidobacteriota</taxon>
        <taxon>Blastocatellia</taxon>
        <taxon>Blastocatellales</taxon>
        <taxon>Pyrinomonadaceae</taxon>
        <taxon>environmental samples</taxon>
    </lineage>
</organism>
<name>A0A6J4PLK1_9BACT</name>
<dbReference type="PANTHER" id="PTHR39431">
    <property type="entry name" value="FRPA/C-RELATED PROTEIN"/>
    <property type="match status" value="1"/>
</dbReference>